<sequence length="266" mass="26709">MAGDTRTVAALALAALVALTAIAGPVAAAPSTVYPTDEDAALVVTVDWSDTAVSSGDTATLSIENVTGSSNADIAIVTVRNASGTDTYWLPAAEYNIPTSSDAMTEVDVVLEDTTLGTASSLSASEVSASSTLEVAPGEGVSANITAGSWMLDDELPATVEVSVYDGGALLNQSTHTLETNSSTVYAEHKPALETATNVTVVVTNETDQYSAARGYVVGGFDVSTFGDTVGGGGGGDGDGSSDRSTMYVIGAVVVAASGYVTLKDD</sequence>
<evidence type="ECO:0000313" key="2">
    <source>
        <dbReference type="Proteomes" id="UP000183894"/>
    </source>
</evidence>
<dbReference type="EMBL" id="FOAD01000001">
    <property type="protein sequence ID" value="SEK70546.1"/>
    <property type="molecule type" value="Genomic_DNA"/>
</dbReference>
<dbReference type="OrthoDB" id="386445at2157"/>
<organism evidence="1 2">
    <name type="scientific">Haloferax larsenii</name>
    <dbReference type="NCBI Taxonomy" id="302484"/>
    <lineage>
        <taxon>Archaea</taxon>
        <taxon>Methanobacteriati</taxon>
        <taxon>Methanobacteriota</taxon>
        <taxon>Stenosarchaea group</taxon>
        <taxon>Halobacteria</taxon>
        <taxon>Halobacteriales</taxon>
        <taxon>Haloferacaceae</taxon>
        <taxon>Haloferax</taxon>
    </lineage>
</organism>
<dbReference type="Proteomes" id="UP000183894">
    <property type="component" value="Unassembled WGS sequence"/>
</dbReference>
<gene>
    <name evidence="1" type="ORF">SAMN04488691_1011122</name>
</gene>
<reference evidence="1 2" key="1">
    <citation type="submission" date="2016-10" db="EMBL/GenBank/DDBJ databases">
        <authorList>
            <person name="de Groot N.N."/>
        </authorList>
    </citation>
    <scope>NUCLEOTIDE SEQUENCE [LARGE SCALE GENOMIC DNA]</scope>
    <source>
        <strain evidence="1 2">CDM_5</strain>
    </source>
</reference>
<accession>A0A1H7J7K4</accession>
<dbReference type="RefSeq" id="WP_074792521.1">
    <property type="nucleotide sequence ID" value="NZ_FOAD01000001.1"/>
</dbReference>
<proteinExistence type="predicted"/>
<dbReference type="AlphaFoldDB" id="A0A1H7J7K4"/>
<name>A0A1H7J7K4_HALLR</name>
<protein>
    <submittedName>
        <fullName evidence="1">Uncharacterized protein</fullName>
    </submittedName>
</protein>
<evidence type="ECO:0000313" key="1">
    <source>
        <dbReference type="EMBL" id="SEK70546.1"/>
    </source>
</evidence>